<evidence type="ECO:0000256" key="1">
    <source>
        <dbReference type="SAM" id="MobiDB-lite"/>
    </source>
</evidence>
<protein>
    <recommendedName>
        <fullName evidence="2">YMC020W-like alpha/beta hydrolase domain-containing protein</fullName>
    </recommendedName>
</protein>
<feature type="region of interest" description="Disordered" evidence="1">
    <location>
        <begin position="307"/>
        <end position="481"/>
    </location>
</feature>
<accession>A0A9P4UP94</accession>
<dbReference type="InterPro" id="IPR058934">
    <property type="entry name" value="YMC020W-like"/>
</dbReference>
<feature type="compositionally biased region" description="Basic and acidic residues" evidence="1">
    <location>
        <begin position="222"/>
        <end position="238"/>
    </location>
</feature>
<comment type="caution">
    <text evidence="3">The sequence shown here is derived from an EMBL/GenBank/DDBJ whole genome shotgun (WGS) entry which is preliminary data.</text>
</comment>
<keyword evidence="4" id="KW-1185">Reference proteome</keyword>
<dbReference type="InterPro" id="IPR058933">
    <property type="entry name" value="YMC020W-like_ab_hydrolase"/>
</dbReference>
<feature type="compositionally biased region" description="Polar residues" evidence="1">
    <location>
        <begin position="824"/>
        <end position="835"/>
    </location>
</feature>
<dbReference type="EMBL" id="MU003807">
    <property type="protein sequence ID" value="KAF2719775.1"/>
    <property type="molecule type" value="Genomic_DNA"/>
</dbReference>
<dbReference type="AlphaFoldDB" id="A0A9P4UP94"/>
<feature type="compositionally biased region" description="Polar residues" evidence="1">
    <location>
        <begin position="56"/>
        <end position="72"/>
    </location>
</feature>
<feature type="compositionally biased region" description="Basic and acidic residues" evidence="1">
    <location>
        <begin position="175"/>
        <end position="196"/>
    </location>
</feature>
<gene>
    <name evidence="3" type="ORF">K431DRAFT_321510</name>
</gene>
<feature type="region of interest" description="Disordered" evidence="1">
    <location>
        <begin position="818"/>
        <end position="842"/>
    </location>
</feature>
<feature type="compositionally biased region" description="Polar residues" evidence="1">
    <location>
        <begin position="244"/>
        <end position="263"/>
    </location>
</feature>
<dbReference type="PANTHER" id="PTHR47349">
    <property type="entry name" value="CHROMOSOME 8, WHOLE GENOME SHOTGUN SEQUENCE"/>
    <property type="match status" value="1"/>
</dbReference>
<dbReference type="OrthoDB" id="5598028at2759"/>
<organism evidence="3 4">
    <name type="scientific">Polychaeton citri CBS 116435</name>
    <dbReference type="NCBI Taxonomy" id="1314669"/>
    <lineage>
        <taxon>Eukaryota</taxon>
        <taxon>Fungi</taxon>
        <taxon>Dikarya</taxon>
        <taxon>Ascomycota</taxon>
        <taxon>Pezizomycotina</taxon>
        <taxon>Dothideomycetes</taxon>
        <taxon>Dothideomycetidae</taxon>
        <taxon>Capnodiales</taxon>
        <taxon>Capnodiaceae</taxon>
        <taxon>Polychaeton</taxon>
    </lineage>
</organism>
<feature type="domain" description="YMC020W-like alpha/beta hydrolase" evidence="2">
    <location>
        <begin position="487"/>
        <end position="819"/>
    </location>
</feature>
<feature type="compositionally biased region" description="Polar residues" evidence="1">
    <location>
        <begin position="419"/>
        <end position="428"/>
    </location>
</feature>
<dbReference type="Proteomes" id="UP000799441">
    <property type="component" value="Unassembled WGS sequence"/>
</dbReference>
<dbReference type="Pfam" id="PF26147">
    <property type="entry name" value="AB_HYDROLASE_YMC0-YMC35"/>
    <property type="match status" value="1"/>
</dbReference>
<sequence>MVLLAMGPKQKKRSSKPDEPVPAQPAPHDSSIQRTATQESAETASSSKASTEALSVVSTASLRPERSNTTSKTDPRSPNRWSYYGSWRTSSKSSPVTQSTNESISVQQGTTSESSESTTRRPSQALSRGMRSSRKSIPVIAEPTRIHATSDASDKSKARLGSEEKLKGFDPNTTTEKRKTGESDDKSADPIIDDARSVGSAETLKPPSNQQQGSGWFGWWSRPDDYEKPKEGSDKADDQAAEVASSTPLPTTPTDEPVSNNAKDTPGVDSVTTASTDKTGLTPPGKNPYNASYRSWFGLWSSAQNELAAPADPTKKNDDQKAAPAPPQVTVSSEPEDVENVTKQKDGGQINQKKDGDESRPKSSGWAFWSMEKKGEATLQPDGTQKQVGELAVADTPSQSHPEAAQFNEQRSKVDKPDSTVSQRTGSLLGSKRSKQKDRLEPESGAVTPSVSQIPSPAGPSTPTVEEPPKPVPRGRLPQIHPNVISPTFSDTYPLATNPGYVERASNYVWWSLRLQNHLSRPPVWHVLRDPQHPPKIKKAIAIGIHGFFPTPLIQKVLGQPTGTSIRFANYAAAAIHSWCKDRQPDVKDVEVEKVALEGEGFIADRVTTLWKLLLNWLSHLRQADFIFLACHSQGVPVTLMLLAKLIQLGPLNPNVKIGVCAMAGVNLGPFVEYKSRLFGGAALELFDFADSRSAVSKAYTDALDVCLRAGVRVSYIGSLDDQLVSLESALNMPLAHPYVNRAVFIDGRLHVPNFLNHLVILALKLKNLGVRDHGLIRELSAPLAGSLVGGDGHSRVYDDAAVYRLALDFALESTDFTPPAPANSHQSQLASTPQHQHHKSATLTTKDVAFARRSATGGVPVSTTAAANSIRRGSFSTPSTTHLPGIAPVYEPSSAKDSGVSTPNPFYLPWAVRGLLSEDLVKQDEKLSQEVKDLVAEFEEWKPTSKVLKDVRWRLEGVRSLV</sequence>
<evidence type="ECO:0000313" key="4">
    <source>
        <dbReference type="Proteomes" id="UP000799441"/>
    </source>
</evidence>
<evidence type="ECO:0000259" key="2">
    <source>
        <dbReference type="Pfam" id="PF26147"/>
    </source>
</evidence>
<feature type="compositionally biased region" description="Polar residues" evidence="1">
    <location>
        <begin position="270"/>
        <end position="279"/>
    </location>
</feature>
<feature type="compositionally biased region" description="Basic and acidic residues" evidence="1">
    <location>
        <begin position="152"/>
        <end position="168"/>
    </location>
</feature>
<feature type="compositionally biased region" description="Polar residues" evidence="1">
    <location>
        <begin position="87"/>
        <end position="109"/>
    </location>
</feature>
<evidence type="ECO:0000313" key="3">
    <source>
        <dbReference type="EMBL" id="KAF2719775.1"/>
    </source>
</evidence>
<name>A0A9P4UP94_9PEZI</name>
<proteinExistence type="predicted"/>
<dbReference type="PANTHER" id="PTHR47349:SF1">
    <property type="entry name" value="AER328WP"/>
    <property type="match status" value="1"/>
</dbReference>
<feature type="compositionally biased region" description="Low complexity" evidence="1">
    <location>
        <begin position="35"/>
        <end position="53"/>
    </location>
</feature>
<feature type="region of interest" description="Disordered" evidence="1">
    <location>
        <begin position="1"/>
        <end position="293"/>
    </location>
</feature>
<feature type="compositionally biased region" description="Basic and acidic residues" evidence="1">
    <location>
        <begin position="340"/>
        <end position="361"/>
    </location>
</feature>
<reference evidence="3" key="1">
    <citation type="journal article" date="2020" name="Stud. Mycol.">
        <title>101 Dothideomycetes genomes: a test case for predicting lifestyles and emergence of pathogens.</title>
        <authorList>
            <person name="Haridas S."/>
            <person name="Albert R."/>
            <person name="Binder M."/>
            <person name="Bloem J."/>
            <person name="Labutti K."/>
            <person name="Salamov A."/>
            <person name="Andreopoulos B."/>
            <person name="Baker S."/>
            <person name="Barry K."/>
            <person name="Bills G."/>
            <person name="Bluhm B."/>
            <person name="Cannon C."/>
            <person name="Castanera R."/>
            <person name="Culley D."/>
            <person name="Daum C."/>
            <person name="Ezra D."/>
            <person name="Gonzalez J."/>
            <person name="Henrissat B."/>
            <person name="Kuo A."/>
            <person name="Liang C."/>
            <person name="Lipzen A."/>
            <person name="Lutzoni F."/>
            <person name="Magnuson J."/>
            <person name="Mondo S."/>
            <person name="Nolan M."/>
            <person name="Ohm R."/>
            <person name="Pangilinan J."/>
            <person name="Park H.-J."/>
            <person name="Ramirez L."/>
            <person name="Alfaro M."/>
            <person name="Sun H."/>
            <person name="Tritt A."/>
            <person name="Yoshinaga Y."/>
            <person name="Zwiers L.-H."/>
            <person name="Turgeon B."/>
            <person name="Goodwin S."/>
            <person name="Spatafora J."/>
            <person name="Crous P."/>
            <person name="Grigoriev I."/>
        </authorList>
    </citation>
    <scope>NUCLEOTIDE SEQUENCE</scope>
    <source>
        <strain evidence="3">CBS 116435</strain>
    </source>
</reference>